<reference evidence="1" key="1">
    <citation type="submission" date="2022-06" db="EMBL/GenBank/DDBJ databases">
        <title>Complete genome sequences of two strains of the flax pathogen Septoria linicola.</title>
        <authorList>
            <person name="Lapalu N."/>
            <person name="Simon A."/>
            <person name="Demenou B."/>
            <person name="Paumier D."/>
            <person name="Guillot M.-P."/>
            <person name="Gout L."/>
            <person name="Valade R."/>
        </authorList>
    </citation>
    <scope>NUCLEOTIDE SEQUENCE</scope>
    <source>
        <strain evidence="1">SE15195</strain>
    </source>
</reference>
<dbReference type="Proteomes" id="UP001056384">
    <property type="component" value="Chromosome 6"/>
</dbReference>
<evidence type="ECO:0000313" key="2">
    <source>
        <dbReference type="Proteomes" id="UP001056384"/>
    </source>
</evidence>
<gene>
    <name evidence="1" type="ORF">Slin15195_G077060</name>
</gene>
<evidence type="ECO:0000313" key="1">
    <source>
        <dbReference type="EMBL" id="USW54387.1"/>
    </source>
</evidence>
<name>A0A9Q9AYV0_9PEZI</name>
<protein>
    <recommendedName>
        <fullName evidence="3">F-box domain-containing protein</fullName>
    </recommendedName>
</protein>
<dbReference type="EMBL" id="CP099423">
    <property type="protein sequence ID" value="USW54387.1"/>
    <property type="molecule type" value="Genomic_DNA"/>
</dbReference>
<dbReference type="AlphaFoldDB" id="A0A9Q9AYV0"/>
<proteinExistence type="predicted"/>
<organism evidence="1 2">
    <name type="scientific">Septoria linicola</name>
    <dbReference type="NCBI Taxonomy" id="215465"/>
    <lineage>
        <taxon>Eukaryota</taxon>
        <taxon>Fungi</taxon>
        <taxon>Dikarya</taxon>
        <taxon>Ascomycota</taxon>
        <taxon>Pezizomycotina</taxon>
        <taxon>Dothideomycetes</taxon>
        <taxon>Dothideomycetidae</taxon>
        <taxon>Mycosphaerellales</taxon>
        <taxon>Mycosphaerellaceae</taxon>
        <taxon>Septoria</taxon>
    </lineage>
</organism>
<dbReference type="OrthoDB" id="3800738at2759"/>
<evidence type="ECO:0008006" key="3">
    <source>
        <dbReference type="Google" id="ProtNLM"/>
    </source>
</evidence>
<accession>A0A9Q9AYV0</accession>
<sequence length="215" mass="24125">MKSQDIRTISLEKAMAAPVQPNQPPPLSAAQRVLGITELLENVLANLTMEKLFVIQRVNQKCKATIAGSLQLRTIMRLELLEAKPHEFCFSSGCGQKDCFQRHGLRRAHGQSWFSSTSVRKALETIGCRPRRAAWSYVHRGHETMVFTFAFTLCPATASKGSWQKIKAGYKGYRVSLDYCDAYSLPSELGPLGDECTLGDLVDLMHKREKAFPKY</sequence>
<keyword evidence="2" id="KW-1185">Reference proteome</keyword>